<evidence type="ECO:0000313" key="1">
    <source>
        <dbReference type="EMBL" id="OIS94363.1"/>
    </source>
</evidence>
<reference evidence="1 2" key="1">
    <citation type="submission" date="2016-10" db="EMBL/GenBank/DDBJ databases">
        <title>The Draft Genome Sequence of the Potato Rhizosphere Bacteria Ochrobactrum sp. IPA7.2.</title>
        <authorList>
            <person name="Gogoleva N.E."/>
            <person name="Khlopko Y.A."/>
            <person name="Burygin G.L."/>
            <person name="Plotnikov A.O."/>
        </authorList>
    </citation>
    <scope>NUCLEOTIDE SEQUENCE [LARGE SCALE GENOMIC DNA]</scope>
    <source>
        <strain evidence="1 2">IPA7.2</strain>
    </source>
</reference>
<keyword evidence="2" id="KW-1185">Reference proteome</keyword>
<proteinExistence type="predicted"/>
<sequence>MMRFKVFHSASATVAGIEVRHILRSNQFANDVLSRFKIFAELTE</sequence>
<dbReference type="AlphaFoldDB" id="A0A1J6HPT2"/>
<dbReference type="Proteomes" id="UP000182985">
    <property type="component" value="Unassembled WGS sequence"/>
</dbReference>
<organism evidence="1 2">
    <name type="scientific">Brucella cytisi</name>
    <dbReference type="NCBI Taxonomy" id="407152"/>
    <lineage>
        <taxon>Bacteria</taxon>
        <taxon>Pseudomonadati</taxon>
        <taxon>Pseudomonadota</taxon>
        <taxon>Alphaproteobacteria</taxon>
        <taxon>Hyphomicrobiales</taxon>
        <taxon>Brucellaceae</taxon>
        <taxon>Brucella/Ochrobactrum group</taxon>
        <taxon>Brucella</taxon>
    </lineage>
</organism>
<dbReference type="EMBL" id="MOEC01000005">
    <property type="protein sequence ID" value="OIS94363.1"/>
    <property type="molecule type" value="Genomic_DNA"/>
</dbReference>
<name>A0A1J6HPT2_9HYPH</name>
<accession>A0A1J6HPT2</accession>
<evidence type="ECO:0000313" key="2">
    <source>
        <dbReference type="Proteomes" id="UP000182985"/>
    </source>
</evidence>
<comment type="caution">
    <text evidence="1">The sequence shown here is derived from an EMBL/GenBank/DDBJ whole genome shotgun (WGS) entry which is preliminary data.</text>
</comment>
<protein>
    <submittedName>
        <fullName evidence="1">Transposase</fullName>
    </submittedName>
</protein>
<gene>
    <name evidence="1" type="ORF">BLA27_07440</name>
</gene>